<feature type="transmembrane region" description="Helical" evidence="1">
    <location>
        <begin position="36"/>
        <end position="55"/>
    </location>
</feature>
<dbReference type="EMBL" id="LAZR01005869">
    <property type="protein sequence ID" value="KKM96525.1"/>
    <property type="molecule type" value="Genomic_DNA"/>
</dbReference>
<protein>
    <submittedName>
        <fullName evidence="2">Uncharacterized protein</fullName>
    </submittedName>
</protein>
<reference evidence="2" key="1">
    <citation type="journal article" date="2015" name="Nature">
        <title>Complex archaea that bridge the gap between prokaryotes and eukaryotes.</title>
        <authorList>
            <person name="Spang A."/>
            <person name="Saw J.H."/>
            <person name="Jorgensen S.L."/>
            <person name="Zaremba-Niedzwiedzka K."/>
            <person name="Martijn J."/>
            <person name="Lind A.E."/>
            <person name="van Eijk R."/>
            <person name="Schleper C."/>
            <person name="Guy L."/>
            <person name="Ettema T.J."/>
        </authorList>
    </citation>
    <scope>NUCLEOTIDE SEQUENCE</scope>
</reference>
<proteinExistence type="predicted"/>
<dbReference type="AlphaFoldDB" id="A0A0F9P651"/>
<feature type="transmembrane region" description="Helical" evidence="1">
    <location>
        <begin position="6"/>
        <end position="24"/>
    </location>
</feature>
<comment type="caution">
    <text evidence="2">The sequence shown here is derived from an EMBL/GenBank/DDBJ whole genome shotgun (WGS) entry which is preliminary data.</text>
</comment>
<keyword evidence="1" id="KW-1133">Transmembrane helix</keyword>
<gene>
    <name evidence="2" type="ORF">LCGC14_1177210</name>
</gene>
<keyword evidence="1" id="KW-0812">Transmembrane</keyword>
<accession>A0A0F9P651</accession>
<organism evidence="2">
    <name type="scientific">marine sediment metagenome</name>
    <dbReference type="NCBI Taxonomy" id="412755"/>
    <lineage>
        <taxon>unclassified sequences</taxon>
        <taxon>metagenomes</taxon>
        <taxon>ecological metagenomes</taxon>
    </lineage>
</organism>
<name>A0A0F9P651_9ZZZZ</name>
<sequence>MSGAAMTFLWAVLAAASTSTIVGLTARWARRSHRSFAWVLASLLLALCVVLPWYIPLATPIQGLQWSPVVRQKCSWELRR</sequence>
<evidence type="ECO:0000313" key="2">
    <source>
        <dbReference type="EMBL" id="KKM96525.1"/>
    </source>
</evidence>
<keyword evidence="1" id="KW-0472">Membrane</keyword>
<evidence type="ECO:0000256" key="1">
    <source>
        <dbReference type="SAM" id="Phobius"/>
    </source>
</evidence>